<dbReference type="AlphaFoldDB" id="A0A1Y5P1L2"/>
<evidence type="ECO:0000313" key="2">
    <source>
        <dbReference type="EMBL" id="SBS72584.1"/>
    </source>
</evidence>
<organism evidence="2">
    <name type="scientific">uncultured Microbacterium sp</name>
    <dbReference type="NCBI Taxonomy" id="191216"/>
    <lineage>
        <taxon>Bacteria</taxon>
        <taxon>Bacillati</taxon>
        <taxon>Actinomycetota</taxon>
        <taxon>Actinomycetes</taxon>
        <taxon>Micrococcales</taxon>
        <taxon>Microbacteriaceae</taxon>
        <taxon>Microbacterium</taxon>
        <taxon>environmental samples</taxon>
    </lineage>
</organism>
<dbReference type="SMART" id="SM00481">
    <property type="entry name" value="POLIIIAc"/>
    <property type="match status" value="1"/>
</dbReference>
<name>A0A1Y5P1L2_9MICO</name>
<dbReference type="GO" id="GO:0005829">
    <property type="term" value="C:cytosol"/>
    <property type="evidence" value="ECO:0007669"/>
    <property type="project" value="TreeGrafter"/>
</dbReference>
<dbReference type="InterPro" id="IPR003141">
    <property type="entry name" value="Pol/His_phosphatase_N"/>
</dbReference>
<dbReference type="EMBL" id="FLQR01000007">
    <property type="protein sequence ID" value="SBS72584.1"/>
    <property type="molecule type" value="Genomic_DNA"/>
</dbReference>
<reference evidence="2" key="1">
    <citation type="submission" date="2016-03" db="EMBL/GenBank/DDBJ databases">
        <authorList>
            <person name="Ploux O."/>
        </authorList>
    </citation>
    <scope>NUCLEOTIDE SEQUENCE</scope>
    <source>
        <strain evidence="2">UC1</strain>
    </source>
</reference>
<dbReference type="InterPro" id="IPR004013">
    <property type="entry name" value="PHP_dom"/>
</dbReference>
<dbReference type="PANTHER" id="PTHR36928:SF1">
    <property type="entry name" value="PHOSPHATASE YCDX-RELATED"/>
    <property type="match status" value="1"/>
</dbReference>
<dbReference type="InterPro" id="IPR016195">
    <property type="entry name" value="Pol/histidinol_Pase-like"/>
</dbReference>
<dbReference type="InterPro" id="IPR050243">
    <property type="entry name" value="PHP_phosphatase"/>
</dbReference>
<accession>A0A1Y5P1L2</accession>
<sequence>MSMTELTGDWHVHSTFSDDAVSTLEENIAAAHARGLRAIRLIDHVRADTTWVPDFLAAVRGLAVPDGLTVRTGVEAKILDAAGTLDVPADLVVGPGGVDGIVIADHQFPGPDGPWSPTRAIAALAAGELSSAEAVAMLVHATVAAMESAGGGAQLAHPFSILPKIGLSEDDIPGDLLRAWAEGAARTGTRVEVNEKWACPSPRAVRAARAAGAELVASTDSHRAEDVGRYDRVVGILHAATP</sequence>
<dbReference type="GO" id="GO:0008270">
    <property type="term" value="F:zinc ion binding"/>
    <property type="evidence" value="ECO:0007669"/>
    <property type="project" value="TreeGrafter"/>
</dbReference>
<dbReference type="SUPFAM" id="SSF89550">
    <property type="entry name" value="PHP domain-like"/>
    <property type="match status" value="1"/>
</dbReference>
<dbReference type="PANTHER" id="PTHR36928">
    <property type="entry name" value="PHOSPHATASE YCDX-RELATED"/>
    <property type="match status" value="1"/>
</dbReference>
<protein>
    <recommendedName>
        <fullName evidence="1">Polymerase/histidinol phosphatase N-terminal domain-containing protein</fullName>
    </recommendedName>
</protein>
<dbReference type="Pfam" id="PF02811">
    <property type="entry name" value="PHP"/>
    <property type="match status" value="1"/>
</dbReference>
<dbReference type="Gene3D" id="3.20.20.140">
    <property type="entry name" value="Metal-dependent hydrolases"/>
    <property type="match status" value="1"/>
</dbReference>
<feature type="domain" description="Polymerase/histidinol phosphatase N-terminal" evidence="1">
    <location>
        <begin position="8"/>
        <end position="80"/>
    </location>
</feature>
<proteinExistence type="predicted"/>
<gene>
    <name evidence="2" type="ORF">MIPYR_30096</name>
</gene>
<dbReference type="GO" id="GO:0042578">
    <property type="term" value="F:phosphoric ester hydrolase activity"/>
    <property type="evidence" value="ECO:0007669"/>
    <property type="project" value="TreeGrafter"/>
</dbReference>
<evidence type="ECO:0000259" key="1">
    <source>
        <dbReference type="SMART" id="SM00481"/>
    </source>
</evidence>